<evidence type="ECO:0000313" key="10">
    <source>
        <dbReference type="Proteomes" id="UP001589798"/>
    </source>
</evidence>
<dbReference type="PANTHER" id="PTHR35093">
    <property type="entry name" value="OUTER MEMBRANE PROTEIN NMB0088-RELATED"/>
    <property type="match status" value="1"/>
</dbReference>
<evidence type="ECO:0000256" key="2">
    <source>
        <dbReference type="ARBA" id="ARBA00008163"/>
    </source>
</evidence>
<reference evidence="9 10" key="1">
    <citation type="submission" date="2024-09" db="EMBL/GenBank/DDBJ databases">
        <authorList>
            <person name="Sun Q."/>
            <person name="Mori K."/>
        </authorList>
    </citation>
    <scope>NUCLEOTIDE SEQUENCE [LARGE SCALE GENOMIC DNA]</scope>
    <source>
        <strain evidence="9 10">CCM 7706</strain>
    </source>
</reference>
<dbReference type="Proteomes" id="UP001589798">
    <property type="component" value="Unassembled WGS sequence"/>
</dbReference>
<comment type="caution">
    <text evidence="9">The sequence shown here is derived from an EMBL/GenBank/DDBJ whole genome shotgun (WGS) entry which is preliminary data.</text>
</comment>
<dbReference type="RefSeq" id="WP_086494298.1">
    <property type="nucleotide sequence ID" value="NZ_JBHLWK010000041.1"/>
</dbReference>
<dbReference type="InterPro" id="IPR005017">
    <property type="entry name" value="OMPP1/FadL/TodX"/>
</dbReference>
<dbReference type="Gene3D" id="2.40.160.60">
    <property type="entry name" value="Outer membrane protein transport protein (OMPP1/FadL/TodX)"/>
    <property type="match status" value="1"/>
</dbReference>
<sequence>MKSKLVLASGFCMALFWSGSAHATDGFNFIGYGPTSIAMGGTGAAYDIGPAGMMINPATLALMPDGCDGQIGGDIITSNLKIRNTATGEVAHSNSEGTNNGPYYAPEVAFVCRKGRYTLGIGSFAAAGVGTQYAADSFLSRTVTNTTDTGLRNFSRMLTLRIPVSAAYQVTDRLAVGGSLDVVWTSMNVGLLLDTSQIGTLAAQQRLSGSLVPTLLGIPQLSGGYLNFTNHSIVGGAAEGWGIGGKLGATYQVSRRTRLGIVYSFKTSVSDLTGHSTLTAVSAVAGNIPLSGKVRVRDFQGPAQFTAGVFHEFSDRLSVAVDYQRVFWGSAMKNVSVGFKDDASGADINLSFPTNYRDTNVVGVGVQYRLTPRFAVRGGFHYADEPTPGHGVLAIIPSTPTTNITGGGSWALGKNSALDFALTYAFPKSVSNDGPPNTAAPIEATHSQIAASIAFRKHF</sequence>
<keyword evidence="3" id="KW-1134">Transmembrane beta strand</keyword>
<evidence type="ECO:0000313" key="9">
    <source>
        <dbReference type="EMBL" id="MFC0206684.1"/>
    </source>
</evidence>
<evidence type="ECO:0000256" key="6">
    <source>
        <dbReference type="ARBA" id="ARBA00023136"/>
    </source>
</evidence>
<feature type="chain" id="PRO_5045769324" evidence="8">
    <location>
        <begin position="24"/>
        <end position="459"/>
    </location>
</feature>
<comment type="subcellular location">
    <subcellularLocation>
        <location evidence="1">Cell outer membrane</location>
        <topology evidence="1">Multi-pass membrane protein</topology>
    </subcellularLocation>
</comment>
<organism evidence="9 10">
    <name type="scientific">Novosphingobium soli</name>
    <dbReference type="NCBI Taxonomy" id="574956"/>
    <lineage>
        <taxon>Bacteria</taxon>
        <taxon>Pseudomonadati</taxon>
        <taxon>Pseudomonadota</taxon>
        <taxon>Alphaproteobacteria</taxon>
        <taxon>Sphingomonadales</taxon>
        <taxon>Sphingomonadaceae</taxon>
        <taxon>Novosphingobium</taxon>
    </lineage>
</organism>
<dbReference type="PANTHER" id="PTHR35093:SF8">
    <property type="entry name" value="OUTER MEMBRANE PROTEIN NMB0088-RELATED"/>
    <property type="match status" value="1"/>
</dbReference>
<comment type="similarity">
    <text evidence="2">Belongs to the OmpP1/FadL family.</text>
</comment>
<gene>
    <name evidence="9" type="ORF">ACFFJC_20735</name>
</gene>
<keyword evidence="10" id="KW-1185">Reference proteome</keyword>
<evidence type="ECO:0000256" key="3">
    <source>
        <dbReference type="ARBA" id="ARBA00022452"/>
    </source>
</evidence>
<evidence type="ECO:0000256" key="4">
    <source>
        <dbReference type="ARBA" id="ARBA00022692"/>
    </source>
</evidence>
<keyword evidence="4" id="KW-0812">Transmembrane</keyword>
<name>A0ABV6D210_9SPHN</name>
<feature type="signal peptide" evidence="8">
    <location>
        <begin position="1"/>
        <end position="23"/>
    </location>
</feature>
<keyword evidence="6" id="KW-0472">Membrane</keyword>
<evidence type="ECO:0000256" key="5">
    <source>
        <dbReference type="ARBA" id="ARBA00022729"/>
    </source>
</evidence>
<keyword evidence="5 8" id="KW-0732">Signal</keyword>
<evidence type="ECO:0000256" key="8">
    <source>
        <dbReference type="SAM" id="SignalP"/>
    </source>
</evidence>
<evidence type="ECO:0000256" key="7">
    <source>
        <dbReference type="ARBA" id="ARBA00023237"/>
    </source>
</evidence>
<dbReference type="Pfam" id="PF03349">
    <property type="entry name" value="Toluene_X"/>
    <property type="match status" value="1"/>
</dbReference>
<dbReference type="EMBL" id="JBHLWK010000041">
    <property type="protein sequence ID" value="MFC0206684.1"/>
    <property type="molecule type" value="Genomic_DNA"/>
</dbReference>
<proteinExistence type="inferred from homology"/>
<protein>
    <submittedName>
        <fullName evidence="9">OmpP1/FadL family transporter</fullName>
    </submittedName>
</protein>
<accession>A0ABV6D210</accession>
<keyword evidence="7" id="KW-0998">Cell outer membrane</keyword>
<dbReference type="SUPFAM" id="SSF56935">
    <property type="entry name" value="Porins"/>
    <property type="match status" value="1"/>
</dbReference>
<evidence type="ECO:0000256" key="1">
    <source>
        <dbReference type="ARBA" id="ARBA00004571"/>
    </source>
</evidence>